<name>A0ABR7MDI2_9BACT</name>
<proteinExistence type="inferred from homology"/>
<dbReference type="InterPro" id="IPR013525">
    <property type="entry name" value="ABC2_TM"/>
</dbReference>
<evidence type="ECO:0000259" key="6">
    <source>
        <dbReference type="PROSITE" id="PS51012"/>
    </source>
</evidence>
<evidence type="ECO:0000313" key="8">
    <source>
        <dbReference type="Proteomes" id="UP000765802"/>
    </source>
</evidence>
<dbReference type="RefSeq" id="WP_187258405.1">
    <property type="nucleotide sequence ID" value="NZ_JBHULF010000006.1"/>
</dbReference>
<sequence>MPEPYSQMTAIWAIARASLKAILRSPSAVIFSIFFPLVFILVFGFIGNSSGPVYRIALTKGCDTANPVLDSLKQLNNIRIVKYQDSASLESDLVKGRITGVIDIRKVGDAASKSDYQVYFHATTASADKFATFLPLLENTLTRIDRNRFQGIKTTGTVEPVIRQVRKYRTIDFILPGQLGFSMLSAGVFGVAFLFFNLRQQLVIKRFFATPVSKAAIILGEGLSRVIFQLITAVVIIGMGYFAFDFTLVNGWQTFAEIMVLSFIALLVFMGFGFIVSGLAKNESSIPPLANIVTLPQFLLAGTFFSIEAFPSWLQPLCRILPLTYFNDAMRKISFEGAGLLDCWPQIGVLIIWGIIVYLAAIKIFRWE</sequence>
<keyword evidence="2 5" id="KW-0812">Transmembrane</keyword>
<keyword evidence="5" id="KW-1003">Cell membrane</keyword>
<evidence type="ECO:0000256" key="3">
    <source>
        <dbReference type="ARBA" id="ARBA00022989"/>
    </source>
</evidence>
<feature type="transmembrane region" description="Helical" evidence="5">
    <location>
        <begin position="173"/>
        <end position="196"/>
    </location>
</feature>
<evidence type="ECO:0000256" key="5">
    <source>
        <dbReference type="RuleBase" id="RU361157"/>
    </source>
</evidence>
<feature type="domain" description="ABC transmembrane type-2" evidence="6">
    <location>
        <begin position="134"/>
        <end position="368"/>
    </location>
</feature>
<feature type="transmembrane region" description="Helical" evidence="5">
    <location>
        <begin position="226"/>
        <end position="244"/>
    </location>
</feature>
<keyword evidence="8" id="KW-1185">Reference proteome</keyword>
<keyword evidence="5" id="KW-0813">Transport</keyword>
<dbReference type="PANTHER" id="PTHR43027:SF1">
    <property type="entry name" value="DOXORUBICIN RESISTANCE ABC TRANSPORTER PERMEASE PROTEIN DRRC-RELATED"/>
    <property type="match status" value="1"/>
</dbReference>
<accession>A0ABR7MDI2</accession>
<dbReference type="PANTHER" id="PTHR43027">
    <property type="entry name" value="DOXORUBICIN RESISTANCE ABC TRANSPORTER PERMEASE PROTEIN DRRC-RELATED"/>
    <property type="match status" value="1"/>
</dbReference>
<dbReference type="Proteomes" id="UP000765802">
    <property type="component" value="Unassembled WGS sequence"/>
</dbReference>
<dbReference type="InterPro" id="IPR000412">
    <property type="entry name" value="ABC_2_transport"/>
</dbReference>
<evidence type="ECO:0000256" key="4">
    <source>
        <dbReference type="ARBA" id="ARBA00023136"/>
    </source>
</evidence>
<feature type="transmembrane region" description="Helical" evidence="5">
    <location>
        <begin position="288"/>
        <end position="307"/>
    </location>
</feature>
<comment type="subcellular location">
    <subcellularLocation>
        <location evidence="5">Cell membrane</location>
        <topology evidence="5">Multi-pass membrane protein</topology>
    </subcellularLocation>
    <subcellularLocation>
        <location evidence="1">Membrane</location>
        <topology evidence="1">Multi-pass membrane protein</topology>
    </subcellularLocation>
</comment>
<dbReference type="Pfam" id="PF12698">
    <property type="entry name" value="ABC2_membrane_3"/>
    <property type="match status" value="1"/>
</dbReference>
<comment type="similarity">
    <text evidence="5">Belongs to the ABC-2 integral membrane protein family.</text>
</comment>
<evidence type="ECO:0000256" key="2">
    <source>
        <dbReference type="ARBA" id="ARBA00022692"/>
    </source>
</evidence>
<dbReference type="PRINTS" id="PR00164">
    <property type="entry name" value="ABC2TRNSPORT"/>
</dbReference>
<keyword evidence="4 5" id="KW-0472">Membrane</keyword>
<protein>
    <recommendedName>
        <fullName evidence="5">Transport permease protein</fullName>
    </recommendedName>
</protein>
<reference evidence="7 8" key="1">
    <citation type="submission" date="2016-07" db="EMBL/GenBank/DDBJ databases">
        <title>Genome analysis of Flavihumibacter stibioxidans YS-17.</title>
        <authorList>
            <person name="Shi K."/>
            <person name="Han Y."/>
            <person name="Wang G."/>
        </authorList>
    </citation>
    <scope>NUCLEOTIDE SEQUENCE [LARGE SCALE GENOMIC DNA]</scope>
    <source>
        <strain evidence="7 8">YS-17</strain>
    </source>
</reference>
<evidence type="ECO:0000313" key="7">
    <source>
        <dbReference type="EMBL" id="MBC6493084.1"/>
    </source>
</evidence>
<feature type="transmembrane region" description="Helical" evidence="5">
    <location>
        <begin position="344"/>
        <end position="365"/>
    </location>
</feature>
<comment type="caution">
    <text evidence="7">The sequence shown here is derived from an EMBL/GenBank/DDBJ whole genome shotgun (WGS) entry which is preliminary data.</text>
</comment>
<feature type="transmembrane region" description="Helical" evidence="5">
    <location>
        <begin position="28"/>
        <end position="46"/>
    </location>
</feature>
<keyword evidence="3 5" id="KW-1133">Transmembrane helix</keyword>
<dbReference type="EMBL" id="MBUA01000031">
    <property type="protein sequence ID" value="MBC6493084.1"/>
    <property type="molecule type" value="Genomic_DNA"/>
</dbReference>
<dbReference type="InterPro" id="IPR052902">
    <property type="entry name" value="ABC-2_transporter"/>
</dbReference>
<dbReference type="InterPro" id="IPR047817">
    <property type="entry name" value="ABC2_TM_bact-type"/>
</dbReference>
<gene>
    <name evidence="7" type="ORF">BC349_18670</name>
</gene>
<dbReference type="PROSITE" id="PS51012">
    <property type="entry name" value="ABC_TM2"/>
    <property type="match status" value="1"/>
</dbReference>
<feature type="transmembrane region" description="Helical" evidence="5">
    <location>
        <begin position="256"/>
        <end position="276"/>
    </location>
</feature>
<organism evidence="7 8">
    <name type="scientific">Flavihumibacter stibioxidans</name>
    <dbReference type="NCBI Taxonomy" id="1834163"/>
    <lineage>
        <taxon>Bacteria</taxon>
        <taxon>Pseudomonadati</taxon>
        <taxon>Bacteroidota</taxon>
        <taxon>Chitinophagia</taxon>
        <taxon>Chitinophagales</taxon>
        <taxon>Chitinophagaceae</taxon>
        <taxon>Flavihumibacter</taxon>
    </lineage>
</organism>
<evidence type="ECO:0000256" key="1">
    <source>
        <dbReference type="ARBA" id="ARBA00004141"/>
    </source>
</evidence>